<dbReference type="AlphaFoldDB" id="A0A4Q2R8P3"/>
<comment type="subcellular location">
    <subcellularLocation>
        <location evidence="3">Cytoplasm</location>
    </subcellularLocation>
</comment>
<protein>
    <recommendedName>
        <fullName evidence="3">Urease accessory protein UreD</fullName>
    </recommendedName>
</protein>
<comment type="function">
    <text evidence="3">Required for maturation of urease via the functional incorporation of the urease nickel metallocenter.</text>
</comment>
<dbReference type="PANTHER" id="PTHR33643:SF1">
    <property type="entry name" value="UREASE ACCESSORY PROTEIN D"/>
    <property type="match status" value="1"/>
</dbReference>
<name>A0A4Q2R8P3_9HYPH</name>
<reference evidence="5 6" key="1">
    <citation type="submission" date="2018-09" db="EMBL/GenBank/DDBJ databases">
        <authorList>
            <person name="Grouzdev D.S."/>
            <person name="Krutkina M.S."/>
        </authorList>
    </citation>
    <scope>NUCLEOTIDE SEQUENCE [LARGE SCALE GENOMIC DNA]</scope>
    <source>
        <strain evidence="5 6">RmlP001</strain>
    </source>
</reference>
<dbReference type="GO" id="GO:0016151">
    <property type="term" value="F:nickel cation binding"/>
    <property type="evidence" value="ECO:0007669"/>
    <property type="project" value="UniProtKB-UniRule"/>
</dbReference>
<evidence type="ECO:0000256" key="3">
    <source>
        <dbReference type="HAMAP-Rule" id="MF_01384"/>
    </source>
</evidence>
<dbReference type="HAMAP" id="MF_01384">
    <property type="entry name" value="UreD"/>
    <property type="match status" value="1"/>
</dbReference>
<feature type="region of interest" description="Disordered" evidence="4">
    <location>
        <begin position="19"/>
        <end position="50"/>
    </location>
</feature>
<dbReference type="EMBL" id="QYBC01000015">
    <property type="protein sequence ID" value="RYB03236.1"/>
    <property type="molecule type" value="Genomic_DNA"/>
</dbReference>
<comment type="subunit">
    <text evidence="3">UreD, UreF and UreG form a complex that acts as a GTP-hydrolysis-dependent molecular chaperone, activating the urease apoprotein by helping to assemble the nickel containing metallocenter of UreC. The UreE protein probably delivers the nickel.</text>
</comment>
<comment type="caution">
    <text evidence="5">The sequence shown here is derived from an EMBL/GenBank/DDBJ whole genome shotgun (WGS) entry which is preliminary data.</text>
</comment>
<evidence type="ECO:0000313" key="5">
    <source>
        <dbReference type="EMBL" id="RYB03236.1"/>
    </source>
</evidence>
<gene>
    <name evidence="3" type="primary">ureD</name>
    <name evidence="5" type="ORF">D3272_17585</name>
</gene>
<comment type="similarity">
    <text evidence="1 3">Belongs to the UreD family.</text>
</comment>
<keyword evidence="6" id="KW-1185">Reference proteome</keyword>
<dbReference type="GO" id="GO:0005737">
    <property type="term" value="C:cytoplasm"/>
    <property type="evidence" value="ECO:0007669"/>
    <property type="project" value="UniProtKB-SubCell"/>
</dbReference>
<reference evidence="5 6" key="2">
    <citation type="submission" date="2019-02" db="EMBL/GenBank/DDBJ databases">
        <title>'Lichenibacterium ramalinii' gen. nov. sp. nov., 'Lichenibacterium minor' gen. nov. sp. nov.</title>
        <authorList>
            <person name="Pankratov T."/>
        </authorList>
    </citation>
    <scope>NUCLEOTIDE SEQUENCE [LARGE SCALE GENOMIC DNA]</scope>
    <source>
        <strain evidence="5 6">RmlP001</strain>
    </source>
</reference>
<dbReference type="OrthoDB" id="9798842at2"/>
<proteinExistence type="inferred from homology"/>
<keyword evidence="3" id="KW-0963">Cytoplasm</keyword>
<accession>A0A4Q2R8P3</accession>
<dbReference type="Proteomes" id="UP000289411">
    <property type="component" value="Unassembled WGS sequence"/>
</dbReference>
<feature type="compositionally biased region" description="Basic residues" evidence="4">
    <location>
        <begin position="21"/>
        <end position="30"/>
    </location>
</feature>
<keyword evidence="3" id="KW-0996">Nickel insertion</keyword>
<evidence type="ECO:0000256" key="2">
    <source>
        <dbReference type="ARBA" id="ARBA00023186"/>
    </source>
</evidence>
<dbReference type="InterPro" id="IPR002669">
    <property type="entry name" value="UreD"/>
</dbReference>
<evidence type="ECO:0000256" key="1">
    <source>
        <dbReference type="ARBA" id="ARBA00007177"/>
    </source>
</evidence>
<dbReference type="PANTHER" id="PTHR33643">
    <property type="entry name" value="UREASE ACCESSORY PROTEIN D"/>
    <property type="match status" value="1"/>
</dbReference>
<evidence type="ECO:0000256" key="4">
    <source>
        <dbReference type="SAM" id="MobiDB-lite"/>
    </source>
</evidence>
<organism evidence="5 6">
    <name type="scientific">Lichenibacterium ramalinae</name>
    <dbReference type="NCBI Taxonomy" id="2316527"/>
    <lineage>
        <taxon>Bacteria</taxon>
        <taxon>Pseudomonadati</taxon>
        <taxon>Pseudomonadota</taxon>
        <taxon>Alphaproteobacteria</taxon>
        <taxon>Hyphomicrobiales</taxon>
        <taxon>Lichenihabitantaceae</taxon>
        <taxon>Lichenibacterium</taxon>
    </lineage>
</organism>
<evidence type="ECO:0000313" key="6">
    <source>
        <dbReference type="Proteomes" id="UP000289411"/>
    </source>
</evidence>
<dbReference type="Pfam" id="PF01774">
    <property type="entry name" value="UreD"/>
    <property type="match status" value="1"/>
</dbReference>
<keyword evidence="2 3" id="KW-0143">Chaperone</keyword>
<sequence length="316" mass="32890">MGSGVMAVSRGLWGLPDQRRAARGVARRRAKPDTAGMTEAAPSPSPSNRARGALAAGFRRVGARTEVIGPHETGGYRLRLPRSRGETCEAVIVNTGGGMAGGDEAHFAFTAEAGAAVTLTTTAAEKVYRGQQADGRTAGTGVAVDLALAPGARLEWLPQETILFDGARLDRRLSVDMAGDSELLMAEILVFGRLAMGETMRAGRVSDRWRLRRDGRLAYAEDVAIAGDIAAVLDRPALGAGARASASLVMVSGRAEGLVAAARAALEPHSAVTAGVSAWNGLLVARAISPSPERLRAAIVALLSGLRGRALPRLWT</sequence>